<comment type="caution">
    <text evidence="1">The sequence shown here is derived from an EMBL/GenBank/DDBJ whole genome shotgun (WGS) entry which is preliminary data.</text>
</comment>
<gene>
    <name evidence="1" type="ORF">Rain11_0220</name>
</gene>
<name>A0A2N3IKD8_9BACT</name>
<dbReference type="NCBIfam" id="NF038262">
    <property type="entry name" value="SiaB_fam_kinase"/>
    <property type="match status" value="1"/>
</dbReference>
<dbReference type="EMBL" id="NKXO01000003">
    <property type="protein sequence ID" value="PKQ70683.1"/>
    <property type="molecule type" value="Genomic_DNA"/>
</dbReference>
<proteinExistence type="predicted"/>
<evidence type="ECO:0000313" key="2">
    <source>
        <dbReference type="Proteomes" id="UP000233387"/>
    </source>
</evidence>
<keyword evidence="2" id="KW-1185">Reference proteome</keyword>
<dbReference type="RefSeq" id="WP_101357489.1">
    <property type="nucleotide sequence ID" value="NZ_NKXO01000003.1"/>
</dbReference>
<protein>
    <submittedName>
        <fullName evidence="1">Uncharacterized protein</fullName>
    </submittedName>
</protein>
<sequence>MKKDYSQVYNEMQDENFILSYKGQVGFVQINSLLRIIEDRLETAEQNPKTRKKVYNIATECYQNLSHHLEKHSEEIGMKGLAVFEAYQDKYIIATGNYVFKQSEQKIKEKIDYINSLSKEELREYHKQILGSEGFSEKGTAGLGFVDIARKSEGNLRYEFSHLDDNLAFFTLKVEIPRIENKQEHSS</sequence>
<evidence type="ECO:0000313" key="1">
    <source>
        <dbReference type="EMBL" id="PKQ70683.1"/>
    </source>
</evidence>
<dbReference type="InterPro" id="IPR046239">
    <property type="entry name" value="DUF6272"/>
</dbReference>
<dbReference type="Pfam" id="PF19788">
    <property type="entry name" value="DUF6272"/>
    <property type="match status" value="1"/>
</dbReference>
<accession>A0A2N3IKD8</accession>
<dbReference type="OrthoDB" id="1117715at2"/>
<reference evidence="1 2" key="1">
    <citation type="submission" date="2017-06" db="EMBL/GenBank/DDBJ databases">
        <title>Raineya orbicola gen. nov., sp. nov. a slightly thermophilic bacterium of the phylum Bacteroidetes and the description of Raineyaceae fam. nov.</title>
        <authorList>
            <person name="Albuquerque L."/>
            <person name="Polonia A.R.M."/>
            <person name="Barroso C."/>
            <person name="Froufe H.J.C."/>
            <person name="Lage O."/>
            <person name="Lobo-Da-Cunha A."/>
            <person name="Egas C."/>
            <person name="Da Costa M.S."/>
        </authorList>
    </citation>
    <scope>NUCLEOTIDE SEQUENCE [LARGE SCALE GENOMIC DNA]</scope>
    <source>
        <strain evidence="1 2">SPSPC-11</strain>
    </source>
</reference>
<dbReference type="Proteomes" id="UP000233387">
    <property type="component" value="Unassembled WGS sequence"/>
</dbReference>
<dbReference type="AlphaFoldDB" id="A0A2N3IKD8"/>
<organism evidence="1 2">
    <name type="scientific">Raineya orbicola</name>
    <dbReference type="NCBI Taxonomy" id="2016530"/>
    <lineage>
        <taxon>Bacteria</taxon>
        <taxon>Pseudomonadati</taxon>
        <taxon>Bacteroidota</taxon>
        <taxon>Cytophagia</taxon>
        <taxon>Cytophagales</taxon>
        <taxon>Raineyaceae</taxon>
        <taxon>Raineya</taxon>
    </lineage>
</organism>